<dbReference type="Proteomes" id="UP000603200">
    <property type="component" value="Unassembled WGS sequence"/>
</dbReference>
<gene>
    <name evidence="2" type="ORF">Ahu01nite_016900</name>
</gene>
<sequence>MSRSGAVSVAPFQKSIQAWASSCAFMSLRIQGGGDTVVSVFREKSTNPVPSGARPAAAGPRRGSGATAGRRGGGATAGRRRGGAGGGGGAE</sequence>
<comment type="caution">
    <text evidence="2">The sequence shown here is derived from an EMBL/GenBank/DDBJ whole genome shotgun (WGS) entry which is preliminary data.</text>
</comment>
<evidence type="ECO:0000313" key="2">
    <source>
        <dbReference type="EMBL" id="GIE18588.1"/>
    </source>
</evidence>
<proteinExistence type="predicted"/>
<evidence type="ECO:0000256" key="1">
    <source>
        <dbReference type="SAM" id="MobiDB-lite"/>
    </source>
</evidence>
<keyword evidence="3" id="KW-1185">Reference proteome</keyword>
<feature type="region of interest" description="Disordered" evidence="1">
    <location>
        <begin position="43"/>
        <end position="91"/>
    </location>
</feature>
<protein>
    <submittedName>
        <fullName evidence="2">Uncharacterized protein</fullName>
    </submittedName>
</protein>
<feature type="compositionally biased region" description="Low complexity" evidence="1">
    <location>
        <begin position="51"/>
        <end position="69"/>
    </location>
</feature>
<organism evidence="2 3">
    <name type="scientific">Winogradskya humida</name>
    <dbReference type="NCBI Taxonomy" id="113566"/>
    <lineage>
        <taxon>Bacteria</taxon>
        <taxon>Bacillati</taxon>
        <taxon>Actinomycetota</taxon>
        <taxon>Actinomycetes</taxon>
        <taxon>Micromonosporales</taxon>
        <taxon>Micromonosporaceae</taxon>
        <taxon>Winogradskya</taxon>
    </lineage>
</organism>
<accession>A0ABQ3ZJ18</accession>
<reference evidence="2 3" key="1">
    <citation type="submission" date="2021-01" db="EMBL/GenBank/DDBJ databases">
        <title>Whole genome shotgun sequence of Actinoplanes humidus NBRC 14915.</title>
        <authorList>
            <person name="Komaki H."/>
            <person name="Tamura T."/>
        </authorList>
    </citation>
    <scope>NUCLEOTIDE SEQUENCE [LARGE SCALE GENOMIC DNA]</scope>
    <source>
        <strain evidence="2 3">NBRC 14915</strain>
    </source>
</reference>
<dbReference type="EMBL" id="BOMN01000022">
    <property type="protein sequence ID" value="GIE18588.1"/>
    <property type="molecule type" value="Genomic_DNA"/>
</dbReference>
<evidence type="ECO:0000313" key="3">
    <source>
        <dbReference type="Proteomes" id="UP000603200"/>
    </source>
</evidence>
<name>A0ABQ3ZJ18_9ACTN</name>